<dbReference type="InterPro" id="IPR029498">
    <property type="entry name" value="HeLo_dom"/>
</dbReference>
<dbReference type="InterPro" id="IPR011009">
    <property type="entry name" value="Kinase-like_dom_sf"/>
</dbReference>
<dbReference type="PROSITE" id="PS50011">
    <property type="entry name" value="PROTEIN_KINASE_DOM"/>
    <property type="match status" value="1"/>
</dbReference>
<evidence type="ECO:0000313" key="3">
    <source>
        <dbReference type="Proteomes" id="UP000250140"/>
    </source>
</evidence>
<sequence>MIEPFSIASGLVGLFKTCRDCYTFFSDVANADKSAAVAISDFQLQGDVLASWGAHWEMSTDSGDEDSKPSDKFARFIKDDTYAAGGVRRALKAVADALSDQEQLLNRFGIKLKAERTDKNEALHLLCPKNVVESMYIRFADRRLELCITPDSLRHEAALMESSKSKAPPEDASELLLGARYDLLKDLAELKAQAKEDAETFNERQSDALQKLITMEEKDFSFQVPRSPSDLISTLAIYRGSHIVLIEFKSYVADNGFKCRDIQADVLKLGRLLLGPRTTLRLGAMHCLGLLKNTDSGYISFVHSIPAHLRKSGGMVPLGWRFEAARQLLRNVILLHAAGWLHKNIRAESIIMFPDDRAPLTRGVINWGQVFLMGYGFSRSQAASAGNMKMVAKNIKLDVYHHPEKRINPNRLYQPAYDLYSLGIVLLELGLWRRLETMVSSDGDAYQVREYILSELQPQLVGKCGEVYADVDKALLKAEHTESGSKTQREEVLSKFADLGRCYA</sequence>
<gene>
    <name evidence="2" type="ORF">AOQ84DRAFT_224031</name>
</gene>
<dbReference type="Pfam" id="PF14479">
    <property type="entry name" value="HeLo"/>
    <property type="match status" value="1"/>
</dbReference>
<dbReference type="Proteomes" id="UP000250140">
    <property type="component" value="Unassembled WGS sequence"/>
</dbReference>
<dbReference type="InterPro" id="IPR038305">
    <property type="entry name" value="HeLo_sf"/>
</dbReference>
<reference evidence="2 3" key="1">
    <citation type="journal article" date="2016" name="Nat. Commun.">
        <title>Ectomycorrhizal ecology is imprinted in the genome of the dominant symbiotic fungus Cenococcum geophilum.</title>
        <authorList>
            <consortium name="DOE Joint Genome Institute"/>
            <person name="Peter M."/>
            <person name="Kohler A."/>
            <person name="Ohm R.A."/>
            <person name="Kuo A."/>
            <person name="Krutzmann J."/>
            <person name="Morin E."/>
            <person name="Arend M."/>
            <person name="Barry K.W."/>
            <person name="Binder M."/>
            <person name="Choi C."/>
            <person name="Clum A."/>
            <person name="Copeland A."/>
            <person name="Grisel N."/>
            <person name="Haridas S."/>
            <person name="Kipfer T."/>
            <person name="LaButti K."/>
            <person name="Lindquist E."/>
            <person name="Lipzen A."/>
            <person name="Maire R."/>
            <person name="Meier B."/>
            <person name="Mihaltcheva S."/>
            <person name="Molinier V."/>
            <person name="Murat C."/>
            <person name="Poggeler S."/>
            <person name="Quandt C.A."/>
            <person name="Sperisen C."/>
            <person name="Tritt A."/>
            <person name="Tisserant E."/>
            <person name="Crous P.W."/>
            <person name="Henrissat B."/>
            <person name="Nehls U."/>
            <person name="Egli S."/>
            <person name="Spatafora J.W."/>
            <person name="Grigoriev I.V."/>
            <person name="Martin F.M."/>
        </authorList>
    </citation>
    <scope>NUCLEOTIDE SEQUENCE [LARGE SCALE GENOMIC DNA]</scope>
    <source>
        <strain evidence="2 3">CBS 207.34</strain>
    </source>
</reference>
<dbReference type="EMBL" id="KV750108">
    <property type="protein sequence ID" value="OCL06215.1"/>
    <property type="molecule type" value="Genomic_DNA"/>
</dbReference>
<accession>A0A8E2JQT2</accession>
<dbReference type="OrthoDB" id="3942465at2759"/>
<evidence type="ECO:0000259" key="1">
    <source>
        <dbReference type="PROSITE" id="PS50011"/>
    </source>
</evidence>
<keyword evidence="3" id="KW-1185">Reference proteome</keyword>
<dbReference type="PANTHER" id="PTHR37542:SF3">
    <property type="entry name" value="PRION-INHIBITION AND PROPAGATION HELO DOMAIN-CONTAINING PROTEIN"/>
    <property type="match status" value="1"/>
</dbReference>
<protein>
    <recommendedName>
        <fullName evidence="1">Protein kinase domain-containing protein</fullName>
    </recommendedName>
</protein>
<dbReference type="Gene3D" id="1.10.510.10">
    <property type="entry name" value="Transferase(Phosphotransferase) domain 1"/>
    <property type="match status" value="1"/>
</dbReference>
<dbReference type="GO" id="GO:0005524">
    <property type="term" value="F:ATP binding"/>
    <property type="evidence" value="ECO:0007669"/>
    <property type="project" value="InterPro"/>
</dbReference>
<dbReference type="AlphaFoldDB" id="A0A8E2JQT2"/>
<dbReference type="GO" id="GO:0004672">
    <property type="term" value="F:protein kinase activity"/>
    <property type="evidence" value="ECO:0007669"/>
    <property type="project" value="InterPro"/>
</dbReference>
<proteinExistence type="predicted"/>
<feature type="domain" description="Protein kinase" evidence="1">
    <location>
        <begin position="181"/>
        <end position="504"/>
    </location>
</feature>
<evidence type="ECO:0000313" key="2">
    <source>
        <dbReference type="EMBL" id="OCL06215.1"/>
    </source>
</evidence>
<dbReference type="PANTHER" id="PTHR37542">
    <property type="entry name" value="HELO DOMAIN-CONTAINING PROTEIN-RELATED"/>
    <property type="match status" value="1"/>
</dbReference>
<name>A0A8E2JQT2_9PEZI</name>
<dbReference type="SUPFAM" id="SSF56112">
    <property type="entry name" value="Protein kinase-like (PK-like)"/>
    <property type="match status" value="1"/>
</dbReference>
<organism evidence="2 3">
    <name type="scientific">Glonium stellatum</name>
    <dbReference type="NCBI Taxonomy" id="574774"/>
    <lineage>
        <taxon>Eukaryota</taxon>
        <taxon>Fungi</taxon>
        <taxon>Dikarya</taxon>
        <taxon>Ascomycota</taxon>
        <taxon>Pezizomycotina</taxon>
        <taxon>Dothideomycetes</taxon>
        <taxon>Pleosporomycetidae</taxon>
        <taxon>Gloniales</taxon>
        <taxon>Gloniaceae</taxon>
        <taxon>Glonium</taxon>
    </lineage>
</organism>
<dbReference type="Gene3D" id="1.20.120.1020">
    <property type="entry name" value="Prion-inhibition and propagation, HeLo domain"/>
    <property type="match status" value="1"/>
</dbReference>
<dbReference type="InterPro" id="IPR000719">
    <property type="entry name" value="Prot_kinase_dom"/>
</dbReference>